<reference evidence="9" key="3">
    <citation type="submission" date="2015-06" db="UniProtKB">
        <authorList>
            <consortium name="EnsemblProtists"/>
        </authorList>
    </citation>
    <scope>IDENTIFICATION</scope>
</reference>
<dbReference type="PaxDb" id="55529-EKX54717"/>
<dbReference type="Pfam" id="PF02042">
    <property type="entry name" value="RWP-RK"/>
    <property type="match status" value="1"/>
</dbReference>
<feature type="domain" description="RWP-RK" evidence="7">
    <location>
        <begin position="136"/>
        <end position="226"/>
    </location>
</feature>
<keyword evidence="5" id="KW-0804">Transcription</keyword>
<evidence type="ECO:0000259" key="7">
    <source>
        <dbReference type="PROSITE" id="PS51519"/>
    </source>
</evidence>
<dbReference type="OrthoDB" id="6270329at2759"/>
<organism evidence="8">
    <name type="scientific">Guillardia theta (strain CCMP2712)</name>
    <name type="common">Cryptophyte</name>
    <dbReference type="NCBI Taxonomy" id="905079"/>
    <lineage>
        <taxon>Eukaryota</taxon>
        <taxon>Cryptophyceae</taxon>
        <taxon>Pyrenomonadales</taxon>
        <taxon>Geminigeraceae</taxon>
        <taxon>Guillardia</taxon>
    </lineage>
</organism>
<dbReference type="RefSeq" id="XP_005841697.1">
    <property type="nucleotide sequence ID" value="XM_005841640.1"/>
</dbReference>
<dbReference type="HOGENOM" id="CLU_107821_0_0_1"/>
<evidence type="ECO:0000256" key="4">
    <source>
        <dbReference type="ARBA" id="ARBA00023125"/>
    </source>
</evidence>
<accession>L1K2A9</accession>
<gene>
    <name evidence="8" type="ORF">GUITHDRAFT_99374</name>
</gene>
<comment type="function">
    <text evidence="1">Putative transcription factor.</text>
</comment>
<keyword evidence="2" id="KW-0805">Transcription regulation</keyword>
<dbReference type="AlphaFoldDB" id="L1K2A9"/>
<protein>
    <recommendedName>
        <fullName evidence="7">RWP-RK domain-containing protein</fullName>
    </recommendedName>
</protein>
<proteinExistence type="predicted"/>
<keyword evidence="4" id="KW-0238">DNA-binding</keyword>
<evidence type="ECO:0000256" key="2">
    <source>
        <dbReference type="ARBA" id="ARBA00023015"/>
    </source>
</evidence>
<keyword evidence="3" id="KW-0175">Coiled coil</keyword>
<dbReference type="Proteomes" id="UP000011087">
    <property type="component" value="Unassembled WGS sequence"/>
</dbReference>
<reference evidence="8 10" key="1">
    <citation type="journal article" date="2012" name="Nature">
        <title>Algal genomes reveal evolutionary mosaicism and the fate of nucleomorphs.</title>
        <authorList>
            <consortium name="DOE Joint Genome Institute"/>
            <person name="Curtis B.A."/>
            <person name="Tanifuji G."/>
            <person name="Burki F."/>
            <person name="Gruber A."/>
            <person name="Irimia M."/>
            <person name="Maruyama S."/>
            <person name="Arias M.C."/>
            <person name="Ball S.G."/>
            <person name="Gile G.H."/>
            <person name="Hirakawa Y."/>
            <person name="Hopkins J.F."/>
            <person name="Kuo A."/>
            <person name="Rensing S.A."/>
            <person name="Schmutz J."/>
            <person name="Symeonidi A."/>
            <person name="Elias M."/>
            <person name="Eveleigh R.J."/>
            <person name="Herman E.K."/>
            <person name="Klute M.J."/>
            <person name="Nakayama T."/>
            <person name="Obornik M."/>
            <person name="Reyes-Prieto A."/>
            <person name="Armbrust E.V."/>
            <person name="Aves S.J."/>
            <person name="Beiko R.G."/>
            <person name="Coutinho P."/>
            <person name="Dacks J.B."/>
            <person name="Durnford D.G."/>
            <person name="Fast N.M."/>
            <person name="Green B.R."/>
            <person name="Grisdale C.J."/>
            <person name="Hempel F."/>
            <person name="Henrissat B."/>
            <person name="Hoppner M.P."/>
            <person name="Ishida K."/>
            <person name="Kim E."/>
            <person name="Koreny L."/>
            <person name="Kroth P.G."/>
            <person name="Liu Y."/>
            <person name="Malik S.B."/>
            <person name="Maier U.G."/>
            <person name="McRose D."/>
            <person name="Mock T."/>
            <person name="Neilson J.A."/>
            <person name="Onodera N.T."/>
            <person name="Poole A.M."/>
            <person name="Pritham E.J."/>
            <person name="Richards T.A."/>
            <person name="Rocap G."/>
            <person name="Roy S.W."/>
            <person name="Sarai C."/>
            <person name="Schaack S."/>
            <person name="Shirato S."/>
            <person name="Slamovits C.H."/>
            <person name="Spencer D.F."/>
            <person name="Suzuki S."/>
            <person name="Worden A.Z."/>
            <person name="Zauner S."/>
            <person name="Barry K."/>
            <person name="Bell C."/>
            <person name="Bharti A.K."/>
            <person name="Crow J.A."/>
            <person name="Grimwood J."/>
            <person name="Kramer R."/>
            <person name="Lindquist E."/>
            <person name="Lucas S."/>
            <person name="Salamov A."/>
            <person name="McFadden G.I."/>
            <person name="Lane C.E."/>
            <person name="Keeling P.J."/>
            <person name="Gray M.W."/>
            <person name="Grigoriev I.V."/>
            <person name="Archibald J.M."/>
        </authorList>
    </citation>
    <scope>NUCLEOTIDE SEQUENCE</scope>
    <source>
        <strain evidence="8 10">CCMP2712</strain>
    </source>
</reference>
<dbReference type="EMBL" id="JH992966">
    <property type="protein sequence ID" value="EKX54717.1"/>
    <property type="molecule type" value="Genomic_DNA"/>
</dbReference>
<dbReference type="InterPro" id="IPR044607">
    <property type="entry name" value="RKD-like"/>
</dbReference>
<dbReference type="KEGG" id="gtt:GUITHDRAFT_99374"/>
<dbReference type="InterPro" id="IPR003035">
    <property type="entry name" value="RWP-RK_dom"/>
</dbReference>
<dbReference type="PANTHER" id="PTHR46373">
    <property type="entry name" value="PROTEIN RKD4"/>
    <property type="match status" value="1"/>
</dbReference>
<evidence type="ECO:0000256" key="3">
    <source>
        <dbReference type="ARBA" id="ARBA00023054"/>
    </source>
</evidence>
<dbReference type="PANTHER" id="PTHR46373:SF2">
    <property type="entry name" value="RWP-RK DOMAIN-CONTAINING PROTEIN"/>
    <property type="match status" value="1"/>
</dbReference>
<dbReference type="EnsemblProtists" id="EKX54717">
    <property type="protein sequence ID" value="EKX54717"/>
    <property type="gene ID" value="GUITHDRAFT_99374"/>
</dbReference>
<evidence type="ECO:0000313" key="10">
    <source>
        <dbReference type="Proteomes" id="UP000011087"/>
    </source>
</evidence>
<keyword evidence="6" id="KW-0539">Nucleus</keyword>
<evidence type="ECO:0000313" key="8">
    <source>
        <dbReference type="EMBL" id="EKX54717.1"/>
    </source>
</evidence>
<evidence type="ECO:0000256" key="1">
    <source>
        <dbReference type="ARBA" id="ARBA00004049"/>
    </source>
</evidence>
<dbReference type="GO" id="GO:0003677">
    <property type="term" value="F:DNA binding"/>
    <property type="evidence" value="ECO:0007669"/>
    <property type="project" value="UniProtKB-KW"/>
</dbReference>
<dbReference type="GO" id="GO:0003700">
    <property type="term" value="F:DNA-binding transcription factor activity"/>
    <property type="evidence" value="ECO:0007669"/>
    <property type="project" value="InterPro"/>
</dbReference>
<sequence>MLYEQDLVSPEWTWDLSSDSADDCSPSWILQSLDDSSSTSFQDSFFCLPLSHPSLQPIEELEDHCNTHMAPLDVYPSIQQHDVHVNGLLSDTHGKFSSSESICSRQRAEQHAHKSAPVLPSSHRNAPRYKQPVLGIVRVQSRQSFFQSDKPVEITLERLAEHFHESLEVAAAKIGIGKSTMKLVCRQLGVQKWPYKHNGGRKGKIIKAVCSQHVVDLEGQGKGSEVV</sequence>
<keyword evidence="10" id="KW-1185">Reference proteome</keyword>
<dbReference type="GeneID" id="17311621"/>
<name>L1K2A9_GUITC</name>
<dbReference type="PROSITE" id="PS51519">
    <property type="entry name" value="RWP_RK"/>
    <property type="match status" value="1"/>
</dbReference>
<reference evidence="10" key="2">
    <citation type="submission" date="2012-11" db="EMBL/GenBank/DDBJ databases">
        <authorList>
            <person name="Kuo A."/>
            <person name="Curtis B.A."/>
            <person name="Tanifuji G."/>
            <person name="Burki F."/>
            <person name="Gruber A."/>
            <person name="Irimia M."/>
            <person name="Maruyama S."/>
            <person name="Arias M.C."/>
            <person name="Ball S.G."/>
            <person name="Gile G.H."/>
            <person name="Hirakawa Y."/>
            <person name="Hopkins J.F."/>
            <person name="Rensing S.A."/>
            <person name="Schmutz J."/>
            <person name="Symeonidi A."/>
            <person name="Elias M."/>
            <person name="Eveleigh R.J."/>
            <person name="Herman E.K."/>
            <person name="Klute M.J."/>
            <person name="Nakayama T."/>
            <person name="Obornik M."/>
            <person name="Reyes-Prieto A."/>
            <person name="Armbrust E.V."/>
            <person name="Aves S.J."/>
            <person name="Beiko R.G."/>
            <person name="Coutinho P."/>
            <person name="Dacks J.B."/>
            <person name="Durnford D.G."/>
            <person name="Fast N.M."/>
            <person name="Green B.R."/>
            <person name="Grisdale C."/>
            <person name="Hempe F."/>
            <person name="Henrissat B."/>
            <person name="Hoppner M.P."/>
            <person name="Ishida K.-I."/>
            <person name="Kim E."/>
            <person name="Koreny L."/>
            <person name="Kroth P.G."/>
            <person name="Liu Y."/>
            <person name="Malik S.-B."/>
            <person name="Maier U.G."/>
            <person name="McRose D."/>
            <person name="Mock T."/>
            <person name="Neilson J.A."/>
            <person name="Onodera N.T."/>
            <person name="Poole A.M."/>
            <person name="Pritham E.J."/>
            <person name="Richards T.A."/>
            <person name="Rocap G."/>
            <person name="Roy S.W."/>
            <person name="Sarai C."/>
            <person name="Schaack S."/>
            <person name="Shirato S."/>
            <person name="Slamovits C.H."/>
            <person name="Spencer D.F."/>
            <person name="Suzuki S."/>
            <person name="Worden A.Z."/>
            <person name="Zauner S."/>
            <person name="Barry K."/>
            <person name="Bell C."/>
            <person name="Bharti A.K."/>
            <person name="Crow J.A."/>
            <person name="Grimwood J."/>
            <person name="Kramer R."/>
            <person name="Lindquist E."/>
            <person name="Lucas S."/>
            <person name="Salamov A."/>
            <person name="McFadden G.I."/>
            <person name="Lane C.E."/>
            <person name="Keeling P.J."/>
            <person name="Gray M.W."/>
            <person name="Grigoriev I.V."/>
            <person name="Archibald J.M."/>
        </authorList>
    </citation>
    <scope>NUCLEOTIDE SEQUENCE</scope>
    <source>
        <strain evidence="10">CCMP2712</strain>
    </source>
</reference>
<evidence type="ECO:0000256" key="5">
    <source>
        <dbReference type="ARBA" id="ARBA00023163"/>
    </source>
</evidence>
<evidence type="ECO:0000313" key="9">
    <source>
        <dbReference type="EnsemblProtists" id="EKX54717"/>
    </source>
</evidence>
<evidence type="ECO:0000256" key="6">
    <source>
        <dbReference type="ARBA" id="ARBA00023242"/>
    </source>
</evidence>